<gene>
    <name evidence="3" type="ORF">FPE_LOCUS23622</name>
</gene>
<keyword evidence="4" id="KW-1185">Reference proteome</keyword>
<keyword evidence="2" id="KW-0732">Signal</keyword>
<name>A0AAD1ZV21_9LAMI</name>
<dbReference type="AlphaFoldDB" id="A0AAD1ZV21"/>
<evidence type="ECO:0000313" key="3">
    <source>
        <dbReference type="EMBL" id="CAI9776192.1"/>
    </source>
</evidence>
<feature type="signal peptide" evidence="2">
    <location>
        <begin position="1"/>
        <end position="22"/>
    </location>
</feature>
<accession>A0AAD1ZV21</accession>
<dbReference type="Proteomes" id="UP000834106">
    <property type="component" value="Chromosome 14"/>
</dbReference>
<reference evidence="3" key="1">
    <citation type="submission" date="2023-05" db="EMBL/GenBank/DDBJ databases">
        <authorList>
            <person name="Huff M."/>
        </authorList>
    </citation>
    <scope>NUCLEOTIDE SEQUENCE</scope>
</reference>
<protein>
    <submittedName>
        <fullName evidence="3">Uncharacterized protein</fullName>
    </submittedName>
</protein>
<evidence type="ECO:0000313" key="4">
    <source>
        <dbReference type="Proteomes" id="UP000834106"/>
    </source>
</evidence>
<organism evidence="3 4">
    <name type="scientific">Fraxinus pennsylvanica</name>
    <dbReference type="NCBI Taxonomy" id="56036"/>
    <lineage>
        <taxon>Eukaryota</taxon>
        <taxon>Viridiplantae</taxon>
        <taxon>Streptophyta</taxon>
        <taxon>Embryophyta</taxon>
        <taxon>Tracheophyta</taxon>
        <taxon>Spermatophyta</taxon>
        <taxon>Magnoliopsida</taxon>
        <taxon>eudicotyledons</taxon>
        <taxon>Gunneridae</taxon>
        <taxon>Pentapetalae</taxon>
        <taxon>asterids</taxon>
        <taxon>lamiids</taxon>
        <taxon>Lamiales</taxon>
        <taxon>Oleaceae</taxon>
        <taxon>Oleeae</taxon>
        <taxon>Fraxinus</taxon>
    </lineage>
</organism>
<feature type="compositionally biased region" description="Basic and acidic residues" evidence="1">
    <location>
        <begin position="83"/>
        <end position="95"/>
    </location>
</feature>
<proteinExistence type="predicted"/>
<evidence type="ECO:0000256" key="1">
    <source>
        <dbReference type="SAM" id="MobiDB-lite"/>
    </source>
</evidence>
<feature type="region of interest" description="Disordered" evidence="1">
    <location>
        <begin position="43"/>
        <end position="103"/>
    </location>
</feature>
<feature type="chain" id="PRO_5041907405" evidence="2">
    <location>
        <begin position="23"/>
        <end position="103"/>
    </location>
</feature>
<sequence length="103" mass="11552">MKAVVVLFIASLLILGTCQAHAQTFPMKNRHLLSDINGKRVAANKGYSQGTERSTKMNLDSSKRVKTEAHNDDDDDDTSSGSDNHRYFPDQDRPTRSPPRHQL</sequence>
<evidence type="ECO:0000256" key="2">
    <source>
        <dbReference type="SAM" id="SignalP"/>
    </source>
</evidence>
<dbReference type="EMBL" id="OU503049">
    <property type="protein sequence ID" value="CAI9776192.1"/>
    <property type="molecule type" value="Genomic_DNA"/>
</dbReference>
<feature type="compositionally biased region" description="Basic and acidic residues" evidence="1">
    <location>
        <begin position="61"/>
        <end position="70"/>
    </location>
</feature>
<feature type="compositionally biased region" description="Polar residues" evidence="1">
    <location>
        <begin position="46"/>
        <end position="60"/>
    </location>
</feature>